<feature type="transmembrane region" description="Helical" evidence="1">
    <location>
        <begin position="337"/>
        <end position="361"/>
    </location>
</feature>
<feature type="transmembrane region" description="Helical" evidence="1">
    <location>
        <begin position="301"/>
        <end position="325"/>
    </location>
</feature>
<evidence type="ECO:0000313" key="3">
    <source>
        <dbReference type="Proteomes" id="UP001208054"/>
    </source>
</evidence>
<reference evidence="2 3" key="1">
    <citation type="submission" date="2021-07" db="EMBL/GenBank/DDBJ databases">
        <title>Clinical implication of Pseudomonas aeruginosa: further insight on the antimicrobial resistance.</title>
        <authorList>
            <person name="Macori G."/>
            <person name="Fanning S."/>
            <person name="Alqahtani A."/>
        </authorList>
    </citation>
    <scope>NUCLEOTIDE SEQUENCE [LARGE SCALE GENOMIC DNA]</scope>
    <source>
        <strain evidence="2 3">CFS3442</strain>
    </source>
</reference>
<feature type="transmembrane region" description="Helical" evidence="1">
    <location>
        <begin position="407"/>
        <end position="426"/>
    </location>
</feature>
<accession>A0ABT2XIU2</accession>
<name>A0ABT2XIU2_9GAMM</name>
<keyword evidence="1" id="KW-0472">Membrane</keyword>
<sequence length="440" mass="48174">MSWGLSFLGLDAAADERAIKRAYAQRLRLTRPDEDPAGFQQLHEAYQAALTWLTARDADAPALASGPATRHAIDPAAVATQLAAVACGADNAHLVQVLQQRPELWSLRDKTRIGYALLEHLAQTEPALSPAAWDTLSACFGWDDVAFDRNRASLDAIALRCNQHWWLSPAGLPELSQRYLRINDVLLVPGSDVLPSLRERRPFWRNLTSTLQPSRAQQAIGLLTALGYWYDRRLPPGLDGGQVAFWARFAREGDTIHLLSSGLRVLITALVMGLICSWAVFSSWPMPPSEDGTLSRTQRAVLSIVIAVLLVPTLWLAAVVLGAFVRWQATPEHLPAALPWLRTAAIPLGVLASYGGLYFALHNTTGVPVAGLVAVGLFNAMLLFVAWQRYARRKEAATATKLGPLEVVSILLIVPAALLALAYWLIDLRLHGRPPRASDR</sequence>
<feature type="transmembrane region" description="Helical" evidence="1">
    <location>
        <begin position="367"/>
        <end position="387"/>
    </location>
</feature>
<comment type="caution">
    <text evidence="2">The sequence shown here is derived from an EMBL/GenBank/DDBJ whole genome shotgun (WGS) entry which is preliminary data.</text>
</comment>
<evidence type="ECO:0000313" key="2">
    <source>
        <dbReference type="EMBL" id="MCV0325862.1"/>
    </source>
</evidence>
<keyword evidence="1" id="KW-0812">Transmembrane</keyword>
<gene>
    <name evidence="2" type="ORF">KYJ44_16150</name>
</gene>
<keyword evidence="3" id="KW-1185">Reference proteome</keyword>
<protein>
    <submittedName>
        <fullName evidence="2">J domain-containing protein</fullName>
    </submittedName>
</protein>
<dbReference type="RefSeq" id="WP_197611868.1">
    <property type="nucleotide sequence ID" value="NZ_JAHWBK010000011.1"/>
</dbReference>
<dbReference type="EMBL" id="JAHWBK010000011">
    <property type="protein sequence ID" value="MCV0325862.1"/>
    <property type="molecule type" value="Genomic_DNA"/>
</dbReference>
<organism evidence="2 3">
    <name type="scientific">Stenotrophomonas riyadhensis</name>
    <dbReference type="NCBI Taxonomy" id="2859893"/>
    <lineage>
        <taxon>Bacteria</taxon>
        <taxon>Pseudomonadati</taxon>
        <taxon>Pseudomonadota</taxon>
        <taxon>Gammaproteobacteria</taxon>
        <taxon>Lysobacterales</taxon>
        <taxon>Lysobacteraceae</taxon>
        <taxon>Stenotrophomonas</taxon>
    </lineage>
</organism>
<dbReference type="Proteomes" id="UP001208054">
    <property type="component" value="Unassembled WGS sequence"/>
</dbReference>
<evidence type="ECO:0000256" key="1">
    <source>
        <dbReference type="SAM" id="Phobius"/>
    </source>
</evidence>
<keyword evidence="1" id="KW-1133">Transmembrane helix</keyword>
<proteinExistence type="predicted"/>